<dbReference type="Proteomes" id="UP000308600">
    <property type="component" value="Unassembled WGS sequence"/>
</dbReference>
<organism evidence="1 2">
    <name type="scientific">Pluteus cervinus</name>
    <dbReference type="NCBI Taxonomy" id="181527"/>
    <lineage>
        <taxon>Eukaryota</taxon>
        <taxon>Fungi</taxon>
        <taxon>Dikarya</taxon>
        <taxon>Basidiomycota</taxon>
        <taxon>Agaricomycotina</taxon>
        <taxon>Agaricomycetes</taxon>
        <taxon>Agaricomycetidae</taxon>
        <taxon>Agaricales</taxon>
        <taxon>Pluteineae</taxon>
        <taxon>Pluteaceae</taxon>
        <taxon>Pluteus</taxon>
    </lineage>
</organism>
<protein>
    <submittedName>
        <fullName evidence="1">Uncharacterized protein</fullName>
    </submittedName>
</protein>
<evidence type="ECO:0000313" key="2">
    <source>
        <dbReference type="Proteomes" id="UP000308600"/>
    </source>
</evidence>
<evidence type="ECO:0000313" key="1">
    <source>
        <dbReference type="EMBL" id="TFK60386.1"/>
    </source>
</evidence>
<keyword evidence="2" id="KW-1185">Reference proteome</keyword>
<name>A0ACD3A4C8_9AGAR</name>
<gene>
    <name evidence="1" type="ORF">BDN72DRAFT_940089</name>
</gene>
<proteinExistence type="predicted"/>
<sequence>MASGMPGAAMAHSTKSADPFHQVLSTFVLNPGIVGPQSGVPSENSADLRHRQDDLRSRSLMPTMIRCWKGNHLSTVSILTPRRFVFEITLPAAAVNPIGKPPTIAGLCSRTYQEPGVPIHLTNLCWKSRVHPLDVQNHSPVRYGYDSIDVQQHLADLCSRPSLHFALAVGTGKNAISGPVHELRRGMFLAQVWLCTAGCTSFWLYVRTRLVPDGSPYISPETRLVRANALSVKSSSYGVREISQKVFTFVGTDIWKIQMNPERFGLDFDEVGGFLIGHLGRRTHHQRSTQEADQIPLDGTYFDAVSIVEDPVIFSVRIQGIRDSKFEQK</sequence>
<dbReference type="EMBL" id="ML208783">
    <property type="protein sequence ID" value="TFK60386.1"/>
    <property type="molecule type" value="Genomic_DNA"/>
</dbReference>
<reference evidence="1 2" key="1">
    <citation type="journal article" date="2019" name="Nat. Ecol. Evol.">
        <title>Megaphylogeny resolves global patterns of mushroom evolution.</title>
        <authorList>
            <person name="Varga T."/>
            <person name="Krizsan K."/>
            <person name="Foldi C."/>
            <person name="Dima B."/>
            <person name="Sanchez-Garcia M."/>
            <person name="Sanchez-Ramirez S."/>
            <person name="Szollosi G.J."/>
            <person name="Szarkandi J.G."/>
            <person name="Papp V."/>
            <person name="Albert L."/>
            <person name="Andreopoulos W."/>
            <person name="Angelini C."/>
            <person name="Antonin V."/>
            <person name="Barry K.W."/>
            <person name="Bougher N.L."/>
            <person name="Buchanan P."/>
            <person name="Buyck B."/>
            <person name="Bense V."/>
            <person name="Catcheside P."/>
            <person name="Chovatia M."/>
            <person name="Cooper J."/>
            <person name="Damon W."/>
            <person name="Desjardin D."/>
            <person name="Finy P."/>
            <person name="Geml J."/>
            <person name="Haridas S."/>
            <person name="Hughes K."/>
            <person name="Justo A."/>
            <person name="Karasinski D."/>
            <person name="Kautmanova I."/>
            <person name="Kiss B."/>
            <person name="Kocsube S."/>
            <person name="Kotiranta H."/>
            <person name="LaButti K.M."/>
            <person name="Lechner B.E."/>
            <person name="Liimatainen K."/>
            <person name="Lipzen A."/>
            <person name="Lukacs Z."/>
            <person name="Mihaltcheva S."/>
            <person name="Morgado L.N."/>
            <person name="Niskanen T."/>
            <person name="Noordeloos M.E."/>
            <person name="Ohm R.A."/>
            <person name="Ortiz-Santana B."/>
            <person name="Ovrebo C."/>
            <person name="Racz N."/>
            <person name="Riley R."/>
            <person name="Savchenko A."/>
            <person name="Shiryaev A."/>
            <person name="Soop K."/>
            <person name="Spirin V."/>
            <person name="Szebenyi C."/>
            <person name="Tomsovsky M."/>
            <person name="Tulloss R.E."/>
            <person name="Uehling J."/>
            <person name="Grigoriev I.V."/>
            <person name="Vagvolgyi C."/>
            <person name="Papp T."/>
            <person name="Martin F.M."/>
            <person name="Miettinen O."/>
            <person name="Hibbett D.S."/>
            <person name="Nagy L.G."/>
        </authorList>
    </citation>
    <scope>NUCLEOTIDE SEQUENCE [LARGE SCALE GENOMIC DNA]</scope>
    <source>
        <strain evidence="1 2">NL-1719</strain>
    </source>
</reference>
<accession>A0ACD3A4C8</accession>